<name>A0A4C1Y3P9_EUMVA</name>
<keyword evidence="3" id="KW-1185">Reference proteome</keyword>
<dbReference type="Gene3D" id="3.30.420.10">
    <property type="entry name" value="Ribonuclease H-like superfamily/Ribonuclease H"/>
    <property type="match status" value="1"/>
</dbReference>
<accession>A0A4C1Y3P9</accession>
<sequence length="306" mass="34257">MFGSCQNIYGSRADRSNAASRPPAIAQGDVRRPNIFITVLYVKNRENSEQSFLSPGVTSSLEGRTTGSGERREAASAVKCLKYDEFPRHELERRDGEAKHIRLTYLPESHYTLITFIYARTALLTRWCAEYTPGKTSTEDGSHSGGPTTVVTQEIVLSRSSCHGAFYSRRKETFDWFAVVMAAIRDAGREVFAHTPCSPNLAPNDFYLFLRLKEYLKGLIFKDDKAVVAAVQEFLGVNCCLAINRSANLYLRISQFRILNAMKDIRSIGHGCLLIKQAAHGCSHLLWWAREPVTQRISSSMGHTAP</sequence>
<reference evidence="2 3" key="1">
    <citation type="journal article" date="2019" name="Commun. Biol.">
        <title>The bagworm genome reveals a unique fibroin gene that provides high tensile strength.</title>
        <authorList>
            <person name="Kono N."/>
            <person name="Nakamura H."/>
            <person name="Ohtoshi R."/>
            <person name="Tomita M."/>
            <person name="Numata K."/>
            <person name="Arakawa K."/>
        </authorList>
    </citation>
    <scope>NUCLEOTIDE SEQUENCE [LARGE SCALE GENOMIC DNA]</scope>
</reference>
<dbReference type="InterPro" id="IPR036397">
    <property type="entry name" value="RNaseH_sf"/>
</dbReference>
<evidence type="ECO:0000256" key="1">
    <source>
        <dbReference type="SAM" id="MobiDB-lite"/>
    </source>
</evidence>
<protein>
    <submittedName>
        <fullName evidence="2">Uncharacterized protein</fullName>
    </submittedName>
</protein>
<organism evidence="2 3">
    <name type="scientific">Eumeta variegata</name>
    <name type="common">Bagworm moth</name>
    <name type="synonym">Eumeta japonica</name>
    <dbReference type="NCBI Taxonomy" id="151549"/>
    <lineage>
        <taxon>Eukaryota</taxon>
        <taxon>Metazoa</taxon>
        <taxon>Ecdysozoa</taxon>
        <taxon>Arthropoda</taxon>
        <taxon>Hexapoda</taxon>
        <taxon>Insecta</taxon>
        <taxon>Pterygota</taxon>
        <taxon>Neoptera</taxon>
        <taxon>Endopterygota</taxon>
        <taxon>Lepidoptera</taxon>
        <taxon>Glossata</taxon>
        <taxon>Ditrysia</taxon>
        <taxon>Tineoidea</taxon>
        <taxon>Psychidae</taxon>
        <taxon>Oiketicinae</taxon>
        <taxon>Eumeta</taxon>
    </lineage>
</organism>
<gene>
    <name evidence="2" type="ORF">EVAR_52092_1</name>
</gene>
<feature type="compositionally biased region" description="Polar residues" evidence="1">
    <location>
        <begin position="51"/>
        <end position="68"/>
    </location>
</feature>
<feature type="region of interest" description="Disordered" evidence="1">
    <location>
        <begin position="51"/>
        <end position="73"/>
    </location>
</feature>
<proteinExistence type="predicted"/>
<dbReference type="AlphaFoldDB" id="A0A4C1Y3P9"/>
<comment type="caution">
    <text evidence="2">The sequence shown here is derived from an EMBL/GenBank/DDBJ whole genome shotgun (WGS) entry which is preliminary data.</text>
</comment>
<dbReference type="OrthoDB" id="10261439at2759"/>
<evidence type="ECO:0000313" key="3">
    <source>
        <dbReference type="Proteomes" id="UP000299102"/>
    </source>
</evidence>
<dbReference type="EMBL" id="BGZK01001045">
    <property type="protein sequence ID" value="GBP69594.1"/>
    <property type="molecule type" value="Genomic_DNA"/>
</dbReference>
<evidence type="ECO:0000313" key="2">
    <source>
        <dbReference type="EMBL" id="GBP69594.1"/>
    </source>
</evidence>
<dbReference type="GO" id="GO:0003676">
    <property type="term" value="F:nucleic acid binding"/>
    <property type="evidence" value="ECO:0007669"/>
    <property type="project" value="InterPro"/>
</dbReference>
<dbReference type="Proteomes" id="UP000299102">
    <property type="component" value="Unassembled WGS sequence"/>
</dbReference>